<dbReference type="InterPro" id="IPR036673">
    <property type="entry name" value="Cyanovirin-N_sf"/>
</dbReference>
<feature type="domain" description="Cyanovirin-N" evidence="1">
    <location>
        <begin position="2"/>
        <end position="101"/>
    </location>
</feature>
<dbReference type="OrthoDB" id="2441380at2759"/>
<gene>
    <name evidence="2" type="ORF">BJ508DRAFT_327340</name>
</gene>
<dbReference type="PANTHER" id="PTHR42076">
    <property type="entry name" value="CYANOVIRIN-N HOMOLOG"/>
    <property type="match status" value="1"/>
</dbReference>
<evidence type="ECO:0000259" key="1">
    <source>
        <dbReference type="SMART" id="SM01111"/>
    </source>
</evidence>
<proteinExistence type="predicted"/>
<dbReference type="PANTHER" id="PTHR42076:SF1">
    <property type="entry name" value="CYANOVIRIN-N DOMAIN-CONTAINING PROTEIN"/>
    <property type="match status" value="1"/>
</dbReference>
<sequence>MSFHASCEAFQLVDGHILKARCKNTRGEWKNSEIDLAHFVGNSDGWFIWDGKDFHKSARALNLEGGHYLTADLPKRDGGYRERQGIELNDRISNQDGRLVYIGGK</sequence>
<dbReference type="STRING" id="1160509.A0A3N4I2U9"/>
<dbReference type="AlphaFoldDB" id="A0A3N4I2U9"/>
<dbReference type="Proteomes" id="UP000275078">
    <property type="component" value="Unassembled WGS sequence"/>
</dbReference>
<dbReference type="EMBL" id="ML119688">
    <property type="protein sequence ID" value="RPA80435.1"/>
    <property type="molecule type" value="Genomic_DNA"/>
</dbReference>
<protein>
    <submittedName>
        <fullName evidence="2">Cyanovirin-N</fullName>
    </submittedName>
</protein>
<accession>A0A3N4I2U9</accession>
<dbReference type="SUPFAM" id="SSF51322">
    <property type="entry name" value="Cyanovirin-N"/>
    <property type="match status" value="1"/>
</dbReference>
<organism evidence="2 3">
    <name type="scientific">Ascobolus immersus RN42</name>
    <dbReference type="NCBI Taxonomy" id="1160509"/>
    <lineage>
        <taxon>Eukaryota</taxon>
        <taxon>Fungi</taxon>
        <taxon>Dikarya</taxon>
        <taxon>Ascomycota</taxon>
        <taxon>Pezizomycotina</taxon>
        <taxon>Pezizomycetes</taxon>
        <taxon>Pezizales</taxon>
        <taxon>Ascobolaceae</taxon>
        <taxon>Ascobolus</taxon>
    </lineage>
</organism>
<evidence type="ECO:0000313" key="3">
    <source>
        <dbReference type="Proteomes" id="UP000275078"/>
    </source>
</evidence>
<evidence type="ECO:0000313" key="2">
    <source>
        <dbReference type="EMBL" id="RPA80435.1"/>
    </source>
</evidence>
<dbReference type="InterPro" id="IPR011058">
    <property type="entry name" value="Cyanovirin-N"/>
</dbReference>
<dbReference type="Gene3D" id="2.30.60.10">
    <property type="entry name" value="Cyanovirin-N"/>
    <property type="match status" value="1"/>
</dbReference>
<reference evidence="2 3" key="1">
    <citation type="journal article" date="2018" name="Nat. Ecol. Evol.">
        <title>Pezizomycetes genomes reveal the molecular basis of ectomycorrhizal truffle lifestyle.</title>
        <authorList>
            <person name="Murat C."/>
            <person name="Payen T."/>
            <person name="Noel B."/>
            <person name="Kuo A."/>
            <person name="Morin E."/>
            <person name="Chen J."/>
            <person name="Kohler A."/>
            <person name="Krizsan K."/>
            <person name="Balestrini R."/>
            <person name="Da Silva C."/>
            <person name="Montanini B."/>
            <person name="Hainaut M."/>
            <person name="Levati E."/>
            <person name="Barry K.W."/>
            <person name="Belfiori B."/>
            <person name="Cichocki N."/>
            <person name="Clum A."/>
            <person name="Dockter R.B."/>
            <person name="Fauchery L."/>
            <person name="Guy J."/>
            <person name="Iotti M."/>
            <person name="Le Tacon F."/>
            <person name="Lindquist E.A."/>
            <person name="Lipzen A."/>
            <person name="Malagnac F."/>
            <person name="Mello A."/>
            <person name="Molinier V."/>
            <person name="Miyauchi S."/>
            <person name="Poulain J."/>
            <person name="Riccioni C."/>
            <person name="Rubini A."/>
            <person name="Sitrit Y."/>
            <person name="Splivallo R."/>
            <person name="Traeger S."/>
            <person name="Wang M."/>
            <person name="Zifcakova L."/>
            <person name="Wipf D."/>
            <person name="Zambonelli A."/>
            <person name="Paolocci F."/>
            <person name="Nowrousian M."/>
            <person name="Ottonello S."/>
            <person name="Baldrian P."/>
            <person name="Spatafora J.W."/>
            <person name="Henrissat B."/>
            <person name="Nagy L.G."/>
            <person name="Aury J.M."/>
            <person name="Wincker P."/>
            <person name="Grigoriev I.V."/>
            <person name="Bonfante P."/>
            <person name="Martin F.M."/>
        </authorList>
    </citation>
    <scope>NUCLEOTIDE SEQUENCE [LARGE SCALE GENOMIC DNA]</scope>
    <source>
        <strain evidence="2 3">RN42</strain>
    </source>
</reference>
<name>A0A3N4I2U9_ASCIM</name>
<keyword evidence="3" id="KW-1185">Reference proteome</keyword>
<dbReference type="SMART" id="SM01111">
    <property type="entry name" value="CVNH"/>
    <property type="match status" value="1"/>
</dbReference>
<dbReference type="Pfam" id="PF08881">
    <property type="entry name" value="CVNH"/>
    <property type="match status" value="1"/>
</dbReference>